<keyword evidence="1" id="KW-0472">Membrane</keyword>
<gene>
    <name evidence="2" type="ORF">HU200_038198</name>
</gene>
<dbReference type="Proteomes" id="UP000636709">
    <property type="component" value="Unassembled WGS sequence"/>
</dbReference>
<keyword evidence="1" id="KW-1133">Transmembrane helix</keyword>
<evidence type="ECO:0000313" key="3">
    <source>
        <dbReference type="Proteomes" id="UP000636709"/>
    </source>
</evidence>
<keyword evidence="1" id="KW-0812">Transmembrane</keyword>
<evidence type="ECO:0000313" key="2">
    <source>
        <dbReference type="EMBL" id="KAF8694455.1"/>
    </source>
</evidence>
<reference evidence="2" key="1">
    <citation type="submission" date="2020-07" db="EMBL/GenBank/DDBJ databases">
        <title>Genome sequence and genetic diversity analysis of an under-domesticated orphan crop, white fonio (Digitaria exilis).</title>
        <authorList>
            <person name="Bennetzen J.L."/>
            <person name="Chen S."/>
            <person name="Ma X."/>
            <person name="Wang X."/>
            <person name="Yssel A.E.J."/>
            <person name="Chaluvadi S.R."/>
            <person name="Johnson M."/>
            <person name="Gangashetty P."/>
            <person name="Hamidou F."/>
            <person name="Sanogo M.D."/>
            <person name="Zwaenepoel A."/>
            <person name="Wallace J."/>
            <person name="Van De Peer Y."/>
            <person name="Van Deynze A."/>
        </authorList>
    </citation>
    <scope>NUCLEOTIDE SEQUENCE</scope>
    <source>
        <tissue evidence="2">Leaves</tissue>
    </source>
</reference>
<protein>
    <submittedName>
        <fullName evidence="2">Uncharacterized protein</fullName>
    </submittedName>
</protein>
<comment type="caution">
    <text evidence="2">The sequence shown here is derived from an EMBL/GenBank/DDBJ whole genome shotgun (WGS) entry which is preliminary data.</text>
</comment>
<feature type="transmembrane region" description="Helical" evidence="1">
    <location>
        <begin position="20"/>
        <end position="39"/>
    </location>
</feature>
<sequence length="87" mass="10192">MGIEWNTGVDTLDMIYQARLNFGSCIFRGVVILACWAIWCHRNNIIFYNGTTSFATQRYHFEKEMNLLTLRVKPVMRDKINLIMSSL</sequence>
<proteinExistence type="predicted"/>
<organism evidence="2 3">
    <name type="scientific">Digitaria exilis</name>
    <dbReference type="NCBI Taxonomy" id="1010633"/>
    <lineage>
        <taxon>Eukaryota</taxon>
        <taxon>Viridiplantae</taxon>
        <taxon>Streptophyta</taxon>
        <taxon>Embryophyta</taxon>
        <taxon>Tracheophyta</taxon>
        <taxon>Spermatophyta</taxon>
        <taxon>Magnoliopsida</taxon>
        <taxon>Liliopsida</taxon>
        <taxon>Poales</taxon>
        <taxon>Poaceae</taxon>
        <taxon>PACMAD clade</taxon>
        <taxon>Panicoideae</taxon>
        <taxon>Panicodae</taxon>
        <taxon>Paniceae</taxon>
        <taxon>Anthephorinae</taxon>
        <taxon>Digitaria</taxon>
    </lineage>
</organism>
<dbReference type="AlphaFoldDB" id="A0A835EKM7"/>
<keyword evidence="3" id="KW-1185">Reference proteome</keyword>
<evidence type="ECO:0000256" key="1">
    <source>
        <dbReference type="SAM" id="Phobius"/>
    </source>
</evidence>
<name>A0A835EKM7_9POAL</name>
<dbReference type="EMBL" id="JACEFO010001905">
    <property type="protein sequence ID" value="KAF8694455.1"/>
    <property type="molecule type" value="Genomic_DNA"/>
</dbReference>
<accession>A0A835EKM7</accession>